<keyword evidence="1" id="KW-0436">Ligase</keyword>
<dbReference type="PANTHER" id="PTHR43785">
    <property type="entry name" value="GAMMA-GLUTAMYLPUTRESCINE SYNTHETASE"/>
    <property type="match status" value="1"/>
</dbReference>
<dbReference type="InterPro" id="IPR008146">
    <property type="entry name" value="Gln_synth_cat_dom"/>
</dbReference>
<dbReference type="SMART" id="SM01230">
    <property type="entry name" value="Gln-synt_C"/>
    <property type="match status" value="1"/>
</dbReference>
<dbReference type="SUPFAM" id="SSF55931">
    <property type="entry name" value="Glutamine synthetase/guanido kinase"/>
    <property type="match status" value="1"/>
</dbReference>
<evidence type="ECO:0000256" key="1">
    <source>
        <dbReference type="ARBA" id="ARBA00022598"/>
    </source>
</evidence>
<dbReference type="GeneID" id="55996254"/>
<dbReference type="EMBL" id="CP055902">
    <property type="protein sequence ID" value="QKX61614.1"/>
    <property type="molecule type" value="Genomic_DNA"/>
</dbReference>
<comment type="similarity">
    <text evidence="2 3">Belongs to the glutamine synthetase family.</text>
</comment>
<dbReference type="Pfam" id="PF00120">
    <property type="entry name" value="Gln-synt_C"/>
    <property type="match status" value="1"/>
</dbReference>
<feature type="domain" description="GS catalytic" evidence="4">
    <location>
        <begin position="125"/>
        <end position="445"/>
    </location>
</feature>
<evidence type="ECO:0000313" key="5">
    <source>
        <dbReference type="EMBL" id="QKX61614.1"/>
    </source>
</evidence>
<keyword evidence="6" id="KW-1185">Reference proteome</keyword>
<evidence type="ECO:0000256" key="3">
    <source>
        <dbReference type="RuleBase" id="RU000384"/>
    </source>
</evidence>
<name>A0A7H8R5F7_TALRU</name>
<dbReference type="GO" id="GO:0004356">
    <property type="term" value="F:glutamine synthetase activity"/>
    <property type="evidence" value="ECO:0007669"/>
    <property type="project" value="InterPro"/>
</dbReference>
<dbReference type="PROSITE" id="PS51987">
    <property type="entry name" value="GS_CATALYTIC"/>
    <property type="match status" value="1"/>
</dbReference>
<dbReference type="Gene3D" id="3.30.590.10">
    <property type="entry name" value="Glutamine synthetase/guanido kinase, catalytic domain"/>
    <property type="match status" value="1"/>
</dbReference>
<organism evidence="5 6">
    <name type="scientific">Talaromyces rugulosus</name>
    <name type="common">Penicillium rugulosum</name>
    <dbReference type="NCBI Taxonomy" id="121627"/>
    <lineage>
        <taxon>Eukaryota</taxon>
        <taxon>Fungi</taxon>
        <taxon>Dikarya</taxon>
        <taxon>Ascomycota</taxon>
        <taxon>Pezizomycotina</taxon>
        <taxon>Eurotiomycetes</taxon>
        <taxon>Eurotiomycetidae</taxon>
        <taxon>Eurotiales</taxon>
        <taxon>Trichocomaceae</taxon>
        <taxon>Talaromyces</taxon>
        <taxon>Talaromyces sect. Islandici</taxon>
    </lineage>
</organism>
<dbReference type="PANTHER" id="PTHR43785:SF2">
    <property type="entry name" value="TYPE-1 GLUTAMINE SYNTHETASE 1"/>
    <property type="match status" value="1"/>
</dbReference>
<protein>
    <recommendedName>
        <fullName evidence="4">GS catalytic domain-containing protein</fullName>
    </recommendedName>
</protein>
<dbReference type="Proteomes" id="UP000509510">
    <property type="component" value="Chromosome V"/>
</dbReference>
<dbReference type="KEGG" id="trg:TRUGW13939_08766"/>
<dbReference type="InterPro" id="IPR014746">
    <property type="entry name" value="Gln_synth/guanido_kin_cat_dom"/>
</dbReference>
<evidence type="ECO:0000259" key="4">
    <source>
        <dbReference type="PROSITE" id="PS51987"/>
    </source>
</evidence>
<proteinExistence type="inferred from homology"/>
<evidence type="ECO:0000256" key="2">
    <source>
        <dbReference type="PROSITE-ProRule" id="PRU01331"/>
    </source>
</evidence>
<dbReference type="RefSeq" id="XP_035347788.1">
    <property type="nucleotide sequence ID" value="XM_035491895.1"/>
</dbReference>
<sequence>MANTAPVLTVQDFFDGNPDVLFVRFVVVDHGSVLRVSVMPRKATLQVAADGSFNTNMSVFAVGITVFDTANMQALQVGVDKIVPDWTTLKVCSFYPSHAIVMCAVREAGKAEASDNDDGGFGLCPRSILAKQVLHAQQAVGQDILVGLEIEFLLYKPGTSDFTRPATAHANFNSTFLYDDALTRVLDDIAQTLAKADIDILKYHPEGMGPGIFEIALPPYGPLQAADTAIYCRETIKTVARRHGYEATMCPFPFEQGNVYQCLQASVSVSDPAAADYFLSGVLGSLAGVGAFAMPSVLQSDQRLACTASRQLASWGYDNKSCAVRERRPGLWEMRFSDAAMNPYLTFAAMIAAGVAGIESRRELTVKPVPHMLDPLKVSKDELGITDSIPASLEDRLARLADDNVLKAALGSRVLNEFVRLKRSEIEIASGMTVTEINERLRLIF</sequence>
<gene>
    <name evidence="5" type="ORF">TRUGW13939_08766</name>
</gene>
<dbReference type="OrthoDB" id="3364440at2759"/>
<dbReference type="AlphaFoldDB" id="A0A7H8R5F7"/>
<evidence type="ECO:0000313" key="6">
    <source>
        <dbReference type="Proteomes" id="UP000509510"/>
    </source>
</evidence>
<accession>A0A7H8R5F7</accession>
<reference evidence="6" key="1">
    <citation type="submission" date="2020-06" db="EMBL/GenBank/DDBJ databases">
        <title>A chromosome-scale genome assembly of Talaromyces rugulosus W13939.</title>
        <authorList>
            <person name="Wang B."/>
            <person name="Guo L."/>
            <person name="Ye K."/>
            <person name="Wang L."/>
        </authorList>
    </citation>
    <scope>NUCLEOTIDE SEQUENCE [LARGE SCALE GENOMIC DNA]</scope>
    <source>
        <strain evidence="6">W13939</strain>
    </source>
</reference>